<name>A0A0A9C5C4_ARUDO</name>
<dbReference type="AlphaFoldDB" id="A0A0A9C5C4"/>
<proteinExistence type="predicted"/>
<evidence type="ECO:0000313" key="1">
    <source>
        <dbReference type="EMBL" id="JAD69628.1"/>
    </source>
</evidence>
<organism evidence="1">
    <name type="scientific">Arundo donax</name>
    <name type="common">Giant reed</name>
    <name type="synonym">Donax arundinaceus</name>
    <dbReference type="NCBI Taxonomy" id="35708"/>
    <lineage>
        <taxon>Eukaryota</taxon>
        <taxon>Viridiplantae</taxon>
        <taxon>Streptophyta</taxon>
        <taxon>Embryophyta</taxon>
        <taxon>Tracheophyta</taxon>
        <taxon>Spermatophyta</taxon>
        <taxon>Magnoliopsida</taxon>
        <taxon>Liliopsida</taxon>
        <taxon>Poales</taxon>
        <taxon>Poaceae</taxon>
        <taxon>PACMAD clade</taxon>
        <taxon>Arundinoideae</taxon>
        <taxon>Arundineae</taxon>
        <taxon>Arundo</taxon>
    </lineage>
</organism>
<accession>A0A0A9C5C4</accession>
<reference evidence="1" key="2">
    <citation type="journal article" date="2015" name="Data Brief">
        <title>Shoot transcriptome of the giant reed, Arundo donax.</title>
        <authorList>
            <person name="Barrero R.A."/>
            <person name="Guerrero F.D."/>
            <person name="Moolhuijzen P."/>
            <person name="Goolsby J.A."/>
            <person name="Tidwell J."/>
            <person name="Bellgard S.E."/>
            <person name="Bellgard M.I."/>
        </authorList>
    </citation>
    <scope>NUCLEOTIDE SEQUENCE</scope>
    <source>
        <tissue evidence="1">Shoot tissue taken approximately 20 cm above the soil surface</tissue>
    </source>
</reference>
<dbReference type="EMBL" id="GBRH01228267">
    <property type="protein sequence ID" value="JAD69628.1"/>
    <property type="molecule type" value="Transcribed_RNA"/>
</dbReference>
<protein>
    <submittedName>
        <fullName evidence="1">Uncharacterized protein</fullName>
    </submittedName>
</protein>
<reference evidence="1" key="1">
    <citation type="submission" date="2014-09" db="EMBL/GenBank/DDBJ databases">
        <authorList>
            <person name="Magalhaes I.L.F."/>
            <person name="Oliveira U."/>
            <person name="Santos F.R."/>
            <person name="Vidigal T.H.D.A."/>
            <person name="Brescovit A.D."/>
            <person name="Santos A.J."/>
        </authorList>
    </citation>
    <scope>NUCLEOTIDE SEQUENCE</scope>
    <source>
        <tissue evidence="1">Shoot tissue taken approximately 20 cm above the soil surface</tissue>
    </source>
</reference>
<sequence>MSHRSFGHVTSIFFTSRQSNFPSRDAFGW</sequence>